<evidence type="ECO:0000313" key="9">
    <source>
        <dbReference type="EMBL" id="KAK1765428.1"/>
    </source>
</evidence>
<dbReference type="InterPro" id="IPR036852">
    <property type="entry name" value="Peptidase_S8/S53_dom_sf"/>
</dbReference>
<dbReference type="InterPro" id="IPR000209">
    <property type="entry name" value="Peptidase_S8/S53_dom"/>
</dbReference>
<keyword evidence="1" id="KW-0645">Protease</keyword>
<dbReference type="GO" id="GO:0004252">
    <property type="term" value="F:serine-type endopeptidase activity"/>
    <property type="evidence" value="ECO:0007669"/>
    <property type="project" value="InterPro"/>
</dbReference>
<feature type="chain" id="PRO_5042618009" evidence="6">
    <location>
        <begin position="22"/>
        <end position="2143"/>
    </location>
</feature>
<accession>A0AAJ0BVW1</accession>
<dbReference type="Pfam" id="PF12708">
    <property type="entry name" value="Pect-lyase_RHGA_epim"/>
    <property type="match status" value="2"/>
</dbReference>
<dbReference type="InterPro" id="IPR012334">
    <property type="entry name" value="Pectin_lyas_fold"/>
</dbReference>
<keyword evidence="2" id="KW-0378">Hydrolase</keyword>
<evidence type="ECO:0000313" key="10">
    <source>
        <dbReference type="Proteomes" id="UP001244011"/>
    </source>
</evidence>
<dbReference type="Pfam" id="PF00082">
    <property type="entry name" value="Peptidase_S8"/>
    <property type="match status" value="1"/>
</dbReference>
<evidence type="ECO:0000256" key="3">
    <source>
        <dbReference type="ARBA" id="ARBA00022825"/>
    </source>
</evidence>
<feature type="compositionally biased region" description="Polar residues" evidence="5">
    <location>
        <begin position="136"/>
        <end position="146"/>
    </location>
</feature>
<dbReference type="GO" id="GO:0006508">
    <property type="term" value="P:proteolysis"/>
    <property type="evidence" value="ECO:0007669"/>
    <property type="project" value="UniProtKB-KW"/>
</dbReference>
<proteinExistence type="inferred from homology"/>
<dbReference type="PROSITE" id="PS00138">
    <property type="entry name" value="SUBTILASE_SER"/>
    <property type="match status" value="1"/>
</dbReference>
<evidence type="ECO:0000256" key="6">
    <source>
        <dbReference type="SAM" id="SignalP"/>
    </source>
</evidence>
<dbReference type="EMBL" id="MU839015">
    <property type="protein sequence ID" value="KAK1765428.1"/>
    <property type="molecule type" value="Genomic_DNA"/>
</dbReference>
<sequence>MFWAVPLAVSWLGITTTAAAAAHHRGPHVSRPPPDFSPRGDPFYYMVDNTFNTHKTAPDKGTQNGAVWLHSGSFENYMANLNGKGNSNSTAPDFRGAATTNDTSNYLHNVAFGAGGIPFISDNNSSAGAGPPVDGSGNSTSSLKTRSVKSRQGSDYWLPELAPLGSQPLAASGYKLYRDVTAYGAVGDGSHDDTEAINAAIQDGHRCGEDCGSTFTQGAIIYFPPGTYKICRPIIQLYYTQFIGHATNRPTIVGCETFSGIGLIDTDPYIPGGNGAQWFVNQNQFFRQIRNFVFDLTKMPLKTDDNGQPLAPTGLHWQVAQAASLQNLLFKMPTNDGNGTHVGIFMENGSGGFVSDLEFQGGAVGWRAGTQQYTARNLKFTGCTEAVQMIWDWGFNWQQIEVDGGSIAFNISAKGGITAQGVGSISLIDSKFTNVPTGILTYAGTDAPPNMVIDNLVTSNVGAVVKTADGEVLLGASEHVALWAIGPRYIGGQGGYQSGDVYGVPSKPSSLLSDGSLFARSRPQYETLGVGSFLVATAAGIKNDGTGDQTAAINTFLQSAVSQGLVAYFPAGIYQIQGTVFVPVGSKIQGASWSQIQGTGTYFQDMKNPKVMVQVGQPGDKGVLEIVEMLFSVKGPTAGAILMEWNVHESTQGSAAMWDSHFRVGGATGSELAIGDCPKFGYSEKCIAASLLFHITSKASGYFENVWVWTADHDNDMNMYYELDASVNQVSIYTGRGMLIESQGPSWFIGGGSEHSVLYQYQLLNAKDIYLGHIQTESPYYQPDPVGPKPFDAVSNPGFPSDPTIDDCKTDTCRNSWAVRIIDSSDIYIHSAGMYSFFQNYDQDCVGTFDCQDRVIQVRGSHDVAIFNIFTVGSVQVANGAGNQFITQDDTQSGFTTEVSVWVPPLGDDDYEVVYLGSEVYTSYTAQCTAPCIFVLPPSAIPTTTITILSYVTSIQVGSGVGTTTTITVHPTAITTDSMGFSNVNVTSDQNTQFGFVPTKSVPVAPVTVDVTGPDGQPTHRTLSLPPWPAINNGPPLGWPSSAGPWGSNPAGGGVGGGVVSGTLMVPFVTPYSVGFTATGPTTATVTFPSVVSPTTVSCPPSSVFSFNTPATAVTLPCPGVMTIDFTCPTTKVVTITASTITQVTVDCTTIIGVSVPTSDTTSTTTTPLPIWTTWPPGIIAPVTTSVDKPKPTGDHSETPCHLWFFWICISFQDINIKGWSWSLPPGIYPPGPPPLNIFRPPPGWTIKGPLPPWPPITIGSDRVPTFDPNNDNKPCETKSASICSTTTSFVSVVSDGTTQTSTSTSATCATILGCNVEDENSTTDVATCTVERARRKRRDTPQTAVPALATAAAAARVVPRDDTPPDSDSDCDDEFGSDSIIYLRDPKDSVAAQKIRDMLANEFFHEARSEALKFTAFFWVEQLGDNTAAIMKKMDEVAYVYDYEQYNQNNPDPDRSSGRSVSASRRNGTMELVKREDQKSNFWELSEVSTPRKGDWYNDERIRVQNPTTQQTDYSFYYDQSSGAGQYIYVAEDGIWKDHPEFDGALIEHVEGADYGDKDITADLEHGSGVAAKVIGRNLGIVKAATMVVLDKNANENDVANPKTIIKEKILESLLNAADDIARDEGRRKGKSVVSISWGVRSIFVPPEFLDTMLAILKELDALDTPIVTLAHNYARDRSIGPEIIHYPAKFLGEGKFPNLIVVGSTNGNSRRAGSSMESDWMTTYAPGENVNIPAGPSGGYMVDSGTSYATPLVAGLVAYFRALPLPGDWSTQLQKPAAIKALIRNFQRRLIISDPSVPPDESGTTDIKPFIWNGQVFDKSCLLDRPFEGDAVCGDELPADLGTLSANGGESIQGNGDGSAYPDGQGPPSDATGSSITYHPGTPSPTCTTKCGTLCSGYYCQANPTGTPSDFTDPVNLPTPPPIGPTSCDFTTTSTQCNGSGGNTVCVPVEVCTTAPDLPDLPGGPTHTGTCVASGAVTTCAMGPGGQSACVTTSTCTNWATATPKPPPPPPPPPVPENGFIIIALMELLANSEGGFGFGQWVRSWSVLASTLDRPVELCDSSAVFTKSTTAANGASPGFPPTLGPFEAVGFTCTYKGTEDKLGLLVCDGVKNMWCSHMEKQVEGCGIVYNPTMTTVVLCQW</sequence>
<comment type="caution">
    <text evidence="4">Lacks conserved residue(s) required for the propagation of feature annotation.</text>
</comment>
<organism evidence="9 10">
    <name type="scientific">Phialemonium atrogriseum</name>
    <dbReference type="NCBI Taxonomy" id="1093897"/>
    <lineage>
        <taxon>Eukaryota</taxon>
        <taxon>Fungi</taxon>
        <taxon>Dikarya</taxon>
        <taxon>Ascomycota</taxon>
        <taxon>Pezizomycotina</taxon>
        <taxon>Sordariomycetes</taxon>
        <taxon>Sordariomycetidae</taxon>
        <taxon>Cephalothecales</taxon>
        <taxon>Cephalothecaceae</taxon>
        <taxon>Phialemonium</taxon>
    </lineage>
</organism>
<comment type="caution">
    <text evidence="9">The sequence shown here is derived from an EMBL/GenBank/DDBJ whole genome shotgun (WGS) entry which is preliminary data.</text>
</comment>
<dbReference type="SUPFAM" id="SSF51126">
    <property type="entry name" value="Pectin lyase-like"/>
    <property type="match status" value="2"/>
</dbReference>
<evidence type="ECO:0000259" key="7">
    <source>
        <dbReference type="Pfam" id="PF00082"/>
    </source>
</evidence>
<dbReference type="Gene3D" id="2.160.20.10">
    <property type="entry name" value="Single-stranded right-handed beta-helix, Pectin lyase-like"/>
    <property type="match status" value="2"/>
</dbReference>
<dbReference type="PROSITE" id="PS51892">
    <property type="entry name" value="SUBTILASE"/>
    <property type="match status" value="1"/>
</dbReference>
<keyword evidence="10" id="KW-1185">Reference proteome</keyword>
<name>A0AAJ0BVW1_9PEZI</name>
<feature type="region of interest" description="Disordered" evidence="5">
    <location>
        <begin position="123"/>
        <end position="146"/>
    </location>
</feature>
<evidence type="ECO:0000256" key="2">
    <source>
        <dbReference type="ARBA" id="ARBA00022801"/>
    </source>
</evidence>
<dbReference type="RefSeq" id="XP_060281641.1">
    <property type="nucleotide sequence ID" value="XM_060430606.1"/>
</dbReference>
<dbReference type="InterPro" id="IPR024535">
    <property type="entry name" value="RHGA/B-epi-like_pectate_lyase"/>
</dbReference>
<keyword evidence="6" id="KW-0732">Signal</keyword>
<evidence type="ECO:0000256" key="5">
    <source>
        <dbReference type="SAM" id="MobiDB-lite"/>
    </source>
</evidence>
<dbReference type="GO" id="GO:0004650">
    <property type="term" value="F:polygalacturonase activity"/>
    <property type="evidence" value="ECO:0007669"/>
    <property type="project" value="InterPro"/>
</dbReference>
<dbReference type="Gene3D" id="3.40.50.200">
    <property type="entry name" value="Peptidase S8/S53 domain"/>
    <property type="match status" value="1"/>
</dbReference>
<dbReference type="SUPFAM" id="SSF52743">
    <property type="entry name" value="Subtilisin-like"/>
    <property type="match status" value="1"/>
</dbReference>
<gene>
    <name evidence="9" type="ORF">QBC33DRAFT_571555</name>
</gene>
<dbReference type="PRINTS" id="PR00723">
    <property type="entry name" value="SUBTILISIN"/>
</dbReference>
<feature type="domain" description="Rhamnogalacturonase A/B/Epimerase-like pectate lyase" evidence="8">
    <location>
        <begin position="177"/>
        <end position="404"/>
    </location>
</feature>
<feature type="domain" description="Rhamnogalacturonase A/B/Epimerase-like pectate lyase" evidence="8">
    <location>
        <begin position="537"/>
        <end position="601"/>
    </location>
</feature>
<feature type="region of interest" description="Disordered" evidence="5">
    <location>
        <begin position="1448"/>
        <end position="1470"/>
    </location>
</feature>
<feature type="compositionally biased region" description="Polar residues" evidence="5">
    <location>
        <begin position="1846"/>
        <end position="1856"/>
    </location>
</feature>
<dbReference type="InterPro" id="IPR015500">
    <property type="entry name" value="Peptidase_S8_subtilisin-rel"/>
</dbReference>
<protein>
    <submittedName>
        <fullName evidence="9">Glucan 1,3-beta-glucosidase</fullName>
    </submittedName>
</protein>
<evidence type="ECO:0000256" key="1">
    <source>
        <dbReference type="ARBA" id="ARBA00022670"/>
    </source>
</evidence>
<comment type="similarity">
    <text evidence="4">Belongs to the peptidase S8 family.</text>
</comment>
<evidence type="ECO:0000259" key="8">
    <source>
        <dbReference type="Pfam" id="PF12708"/>
    </source>
</evidence>
<dbReference type="InterPro" id="IPR039279">
    <property type="entry name" value="QRT3-like"/>
</dbReference>
<feature type="signal peptide" evidence="6">
    <location>
        <begin position="1"/>
        <end position="21"/>
    </location>
</feature>
<dbReference type="PANTHER" id="PTHR33928">
    <property type="entry name" value="POLYGALACTURONASE QRT3"/>
    <property type="match status" value="1"/>
</dbReference>
<dbReference type="Proteomes" id="UP001244011">
    <property type="component" value="Unassembled WGS sequence"/>
</dbReference>
<feature type="region of interest" description="Disordered" evidence="5">
    <location>
        <begin position="1846"/>
        <end position="1879"/>
    </location>
</feature>
<keyword evidence="3" id="KW-0720">Serine protease</keyword>
<dbReference type="CDD" id="cd23668">
    <property type="entry name" value="GH55_beta13glucanase-like"/>
    <property type="match status" value="1"/>
</dbReference>
<reference evidence="9" key="1">
    <citation type="submission" date="2023-06" db="EMBL/GenBank/DDBJ databases">
        <title>Genome-scale phylogeny and comparative genomics of the fungal order Sordariales.</title>
        <authorList>
            <consortium name="Lawrence Berkeley National Laboratory"/>
            <person name="Hensen N."/>
            <person name="Bonometti L."/>
            <person name="Westerberg I."/>
            <person name="Brannstrom I.O."/>
            <person name="Guillou S."/>
            <person name="Cros-Aarteil S."/>
            <person name="Calhoun S."/>
            <person name="Haridas S."/>
            <person name="Kuo A."/>
            <person name="Mondo S."/>
            <person name="Pangilinan J."/>
            <person name="Riley R."/>
            <person name="Labutti K."/>
            <person name="Andreopoulos B."/>
            <person name="Lipzen A."/>
            <person name="Chen C."/>
            <person name="Yanf M."/>
            <person name="Daum C."/>
            <person name="Ng V."/>
            <person name="Clum A."/>
            <person name="Steindorff A."/>
            <person name="Ohm R."/>
            <person name="Martin F."/>
            <person name="Silar P."/>
            <person name="Natvig D."/>
            <person name="Lalanne C."/>
            <person name="Gautier V."/>
            <person name="Ament-Velasquez S.L."/>
            <person name="Kruys A."/>
            <person name="Hutchinson M.I."/>
            <person name="Powell A.J."/>
            <person name="Barry K."/>
            <person name="Miller A.N."/>
            <person name="Grigoriev I.V."/>
            <person name="Debuchy R."/>
            <person name="Gladieux P."/>
            <person name="Thoren M.H."/>
            <person name="Johannesson H."/>
        </authorList>
    </citation>
    <scope>NUCLEOTIDE SEQUENCE</scope>
    <source>
        <strain evidence="9">8032-3</strain>
    </source>
</reference>
<dbReference type="PANTHER" id="PTHR33928:SF2">
    <property type="entry name" value="PECTATE LYASE SUPERFAMILY PROTEIN DOMAIN-CONTAINING PROTEIN-RELATED"/>
    <property type="match status" value="1"/>
</dbReference>
<feature type="domain" description="Peptidase S8/S53" evidence="7">
    <location>
        <begin position="1524"/>
        <end position="1786"/>
    </location>
</feature>
<dbReference type="InterPro" id="IPR011050">
    <property type="entry name" value="Pectin_lyase_fold/virulence"/>
</dbReference>
<dbReference type="GeneID" id="85313793"/>
<dbReference type="InterPro" id="IPR023828">
    <property type="entry name" value="Peptidase_S8_Ser-AS"/>
</dbReference>
<evidence type="ECO:0000256" key="4">
    <source>
        <dbReference type="PROSITE-ProRule" id="PRU01240"/>
    </source>
</evidence>